<dbReference type="InterPro" id="IPR002641">
    <property type="entry name" value="PNPLA_dom"/>
</dbReference>
<evidence type="ECO:0000256" key="2">
    <source>
        <dbReference type="ARBA" id="ARBA00022963"/>
    </source>
</evidence>
<evidence type="ECO:0000313" key="7">
    <source>
        <dbReference type="Proteomes" id="UP000789719"/>
    </source>
</evidence>
<evidence type="ECO:0000256" key="1">
    <source>
        <dbReference type="ARBA" id="ARBA00022801"/>
    </source>
</evidence>
<dbReference type="Gene3D" id="3.40.1090.10">
    <property type="entry name" value="Cytosolic phospholipase A2 catalytic domain"/>
    <property type="match status" value="1"/>
</dbReference>
<name>A0ABN8BRC6_9LACO</name>
<dbReference type="PROSITE" id="PS51635">
    <property type="entry name" value="PNPLA"/>
    <property type="match status" value="1"/>
</dbReference>
<dbReference type="SUPFAM" id="SSF52151">
    <property type="entry name" value="FabD/lysophospholipase-like"/>
    <property type="match status" value="1"/>
</dbReference>
<dbReference type="RefSeq" id="WP_230099516.1">
    <property type="nucleotide sequence ID" value="NZ_CAKKNT010000045.1"/>
</dbReference>
<accession>A0ABN8BRC6</accession>
<evidence type="ECO:0000256" key="4">
    <source>
        <dbReference type="PROSITE-ProRule" id="PRU01161"/>
    </source>
</evidence>
<comment type="caution">
    <text evidence="6">The sequence shown here is derived from an EMBL/GenBank/DDBJ whole genome shotgun (WGS) entry which is preliminary data.</text>
</comment>
<evidence type="ECO:0000313" key="6">
    <source>
        <dbReference type="EMBL" id="CAH0419488.1"/>
    </source>
</evidence>
<evidence type="ECO:0000259" key="5">
    <source>
        <dbReference type="PROSITE" id="PS51635"/>
    </source>
</evidence>
<keyword evidence="3 4" id="KW-0443">Lipid metabolism</keyword>
<feature type="short sequence motif" description="DGA/G" evidence="4">
    <location>
        <begin position="298"/>
        <end position="300"/>
    </location>
</feature>
<dbReference type="EMBL" id="CAKKNT010000045">
    <property type="protein sequence ID" value="CAH0419488.1"/>
    <property type="molecule type" value="Genomic_DNA"/>
</dbReference>
<dbReference type="PANTHER" id="PTHR14226">
    <property type="entry name" value="NEUROPATHY TARGET ESTERASE/SWISS CHEESE D.MELANOGASTER"/>
    <property type="match status" value="1"/>
</dbReference>
<dbReference type="InterPro" id="IPR050301">
    <property type="entry name" value="NTE"/>
</dbReference>
<feature type="short sequence motif" description="GXGXXG" evidence="4">
    <location>
        <begin position="137"/>
        <end position="142"/>
    </location>
</feature>
<feature type="active site" description="Nucleophile" evidence="4">
    <location>
        <position position="166"/>
    </location>
</feature>
<keyword evidence="1 4" id="KW-0378">Hydrolase</keyword>
<dbReference type="Proteomes" id="UP000789719">
    <property type="component" value="Unassembled WGS sequence"/>
</dbReference>
<proteinExistence type="predicted"/>
<organism evidence="6 7">
    <name type="scientific">Periweissella ghanensis</name>
    <dbReference type="NCBI Taxonomy" id="467997"/>
    <lineage>
        <taxon>Bacteria</taxon>
        <taxon>Bacillati</taxon>
        <taxon>Bacillota</taxon>
        <taxon>Bacilli</taxon>
        <taxon>Lactobacillales</taxon>
        <taxon>Lactobacillaceae</taxon>
        <taxon>Periweissella</taxon>
    </lineage>
</organism>
<keyword evidence="7" id="KW-1185">Reference proteome</keyword>
<feature type="domain" description="PNPLA" evidence="5">
    <location>
        <begin position="133"/>
        <end position="311"/>
    </location>
</feature>
<reference evidence="6 7" key="1">
    <citation type="submission" date="2021-11" db="EMBL/GenBank/DDBJ databases">
        <authorList>
            <person name="Depoorter E."/>
        </authorList>
    </citation>
    <scope>NUCLEOTIDE SEQUENCE [LARGE SCALE GENOMIC DNA]</scope>
    <source>
        <strain evidence="6 7">LMG 24286</strain>
    </source>
</reference>
<sequence>MKVFQSNQNITHVTDFTQLLAFNLDNEVARYKYVQQPLDEQYQQYIVMEQQTIVALLIIDVTKPLRVVYHGLMRNGSNKPAIFDALTTYFQSQRWDGVEYRLVSNWDEHYLLQRGFKAHGSRFTKMYQYPKYFIFGGGGAHGAFQTGAFDVLKAAGIIPDAIIGVSVGAITGMSLMHLDSSTAHEVWDYLTTQHVYGVPEIGLTREKFTRTMVNQLISRDYKSKQTLFDLFLPVATRELKNPQVKFMLVTTNAKTLTQKVVTVNENMTPKQLASWVVASSAFYPIVAPMEIDGETYIDGGYSNDVPINEAIKLGAKDIYVIDIQGMGRSQRYQVPKDVKIHWIKTKWSLGPMLDFDPVKSETNLQLGRLEAQKFLKQVVGARYFFETRPNFKPFDWANLATLFMATPFTQKFIPLLNNPMIEYLLRTKISKFIGQKVAPNHISGHMLVEYSAFILEIVPTDVYNQQTFTKAITKAATYDQLAEKFVLPEDAWGMPYIYQHPEVILLAVIYLIGQWQKNEKITEFKGENISK</sequence>
<dbReference type="InterPro" id="IPR016035">
    <property type="entry name" value="Acyl_Trfase/lysoPLipase"/>
</dbReference>
<evidence type="ECO:0000256" key="3">
    <source>
        <dbReference type="ARBA" id="ARBA00023098"/>
    </source>
</evidence>
<keyword evidence="2 4" id="KW-0442">Lipid degradation</keyword>
<gene>
    <name evidence="6" type="ORF">WGH24286_01947</name>
</gene>
<dbReference type="PANTHER" id="PTHR14226:SF29">
    <property type="entry name" value="NEUROPATHY TARGET ESTERASE SWS"/>
    <property type="match status" value="1"/>
</dbReference>
<dbReference type="Pfam" id="PF01734">
    <property type="entry name" value="Patatin"/>
    <property type="match status" value="1"/>
</dbReference>
<protein>
    <recommendedName>
        <fullName evidence="5">PNPLA domain-containing protein</fullName>
    </recommendedName>
</protein>
<feature type="active site" description="Proton acceptor" evidence="4">
    <location>
        <position position="298"/>
    </location>
</feature>
<feature type="short sequence motif" description="GXSXG" evidence="4">
    <location>
        <begin position="164"/>
        <end position="168"/>
    </location>
</feature>